<dbReference type="FunFam" id="1.10.10.10:FF:000001">
    <property type="entry name" value="LysR family transcriptional regulator"/>
    <property type="match status" value="1"/>
</dbReference>
<dbReference type="PRINTS" id="PR00039">
    <property type="entry name" value="HTHLYSR"/>
</dbReference>
<dbReference type="STRING" id="1108595.BKX93_06470"/>
<name>A0A1D9LEH9_9NEIS</name>
<dbReference type="Gene3D" id="1.10.10.10">
    <property type="entry name" value="Winged helix-like DNA-binding domain superfamily/Winged helix DNA-binding domain"/>
    <property type="match status" value="1"/>
</dbReference>
<comment type="similarity">
    <text evidence="1">Belongs to the LysR transcriptional regulatory family.</text>
</comment>
<dbReference type="Gene3D" id="3.40.190.290">
    <property type="match status" value="1"/>
</dbReference>
<dbReference type="RefSeq" id="WP_070979224.1">
    <property type="nucleotide sequence ID" value="NZ_CP017707.1"/>
</dbReference>
<dbReference type="PANTHER" id="PTHR30419">
    <property type="entry name" value="HTH-TYPE TRANSCRIPTIONAL REGULATOR YBHD"/>
    <property type="match status" value="1"/>
</dbReference>
<evidence type="ECO:0000256" key="4">
    <source>
        <dbReference type="ARBA" id="ARBA00023163"/>
    </source>
</evidence>
<keyword evidence="2" id="KW-0805">Transcription regulation</keyword>
<dbReference type="SUPFAM" id="SSF46785">
    <property type="entry name" value="Winged helix' DNA-binding domain"/>
    <property type="match status" value="1"/>
</dbReference>
<dbReference type="InterPro" id="IPR036388">
    <property type="entry name" value="WH-like_DNA-bd_sf"/>
</dbReference>
<evidence type="ECO:0000256" key="3">
    <source>
        <dbReference type="ARBA" id="ARBA00023125"/>
    </source>
</evidence>
<dbReference type="GO" id="GO:0003700">
    <property type="term" value="F:DNA-binding transcription factor activity"/>
    <property type="evidence" value="ECO:0007669"/>
    <property type="project" value="InterPro"/>
</dbReference>
<evidence type="ECO:0000259" key="5">
    <source>
        <dbReference type="PROSITE" id="PS50931"/>
    </source>
</evidence>
<reference evidence="6 7" key="1">
    <citation type="submission" date="2016-10" db="EMBL/GenBank/DDBJ databases">
        <title>Chromobacterium muskegensis sp. nov., an insecticidal bacterium isolated from Sphagnum bogs.</title>
        <authorList>
            <person name="Sparks M.E."/>
            <person name="Blackburn M.B."/>
            <person name="Gundersen-Rindal D.E."/>
            <person name="Mitchell A."/>
            <person name="Farrar R."/>
            <person name="Kuhar D."/>
        </authorList>
    </citation>
    <scope>NUCLEOTIDE SEQUENCE [LARGE SCALE GENOMIC DNA]</scope>
    <source>
        <strain evidence="6 7">21-1</strain>
    </source>
</reference>
<dbReference type="GO" id="GO:0005829">
    <property type="term" value="C:cytosol"/>
    <property type="evidence" value="ECO:0007669"/>
    <property type="project" value="TreeGrafter"/>
</dbReference>
<feature type="domain" description="HTH lysR-type" evidence="5">
    <location>
        <begin position="3"/>
        <end position="60"/>
    </location>
</feature>
<keyword evidence="3" id="KW-0238">DNA-binding</keyword>
<dbReference type="InterPro" id="IPR050950">
    <property type="entry name" value="HTH-type_LysR_regulators"/>
</dbReference>
<dbReference type="Pfam" id="PF03466">
    <property type="entry name" value="LysR_substrate"/>
    <property type="match status" value="1"/>
</dbReference>
<dbReference type="EMBL" id="CP017707">
    <property type="protein sequence ID" value="AOZ49677.1"/>
    <property type="molecule type" value="Genomic_DNA"/>
</dbReference>
<dbReference type="AlphaFoldDB" id="A0A1D9LEH9"/>
<dbReference type="InterPro" id="IPR005119">
    <property type="entry name" value="LysR_subst-bd"/>
</dbReference>
<dbReference type="InterPro" id="IPR036390">
    <property type="entry name" value="WH_DNA-bd_sf"/>
</dbReference>
<dbReference type="SUPFAM" id="SSF53850">
    <property type="entry name" value="Periplasmic binding protein-like II"/>
    <property type="match status" value="1"/>
</dbReference>
<proteinExistence type="inferred from homology"/>
<organism evidence="6 7">
    <name type="scientific">Chromobacterium vaccinii</name>
    <dbReference type="NCBI Taxonomy" id="1108595"/>
    <lineage>
        <taxon>Bacteria</taxon>
        <taxon>Pseudomonadati</taxon>
        <taxon>Pseudomonadota</taxon>
        <taxon>Betaproteobacteria</taxon>
        <taxon>Neisseriales</taxon>
        <taxon>Chromobacteriaceae</taxon>
        <taxon>Chromobacterium</taxon>
    </lineage>
</organism>
<dbReference type="Proteomes" id="UP000178776">
    <property type="component" value="Chromosome"/>
</dbReference>
<sequence>MNFTLRQLRAFCRVAEHASFSRAGDELGLTQPAVSRAVRELEQALELRLLDRTTREVALTAAGARLLTKLRRALEELDEVLDAVRKESEQALGSVHVASSPTLSASLMPAIVSACRERYPQLGLLLHDQVQRLNVAAVRGGEVDFGLVVEPEPCDDLEQETVLIDDFWLVCRADHPLAAGERVEWRQLDGEALVLLDGSSGSRPLIDQLLREHGLDCPVAQQLGHSHSVFRMVAAGIGVSVSPGLAMPLPENCGLTARPLSPRASRRIVLIRRRNRTLSPAAERVWKLVLEMRGQLQALAQGAGQAGRL</sequence>
<dbReference type="InterPro" id="IPR000847">
    <property type="entry name" value="LysR_HTH_N"/>
</dbReference>
<dbReference type="KEGG" id="cvc:BKX93_06470"/>
<dbReference type="Pfam" id="PF00126">
    <property type="entry name" value="HTH_1"/>
    <property type="match status" value="1"/>
</dbReference>
<evidence type="ECO:0000256" key="1">
    <source>
        <dbReference type="ARBA" id="ARBA00009437"/>
    </source>
</evidence>
<dbReference type="GeneID" id="68840852"/>
<dbReference type="CDD" id="cd08440">
    <property type="entry name" value="PBP2_LTTR_like_4"/>
    <property type="match status" value="1"/>
</dbReference>
<dbReference type="PROSITE" id="PS50931">
    <property type="entry name" value="HTH_LYSR"/>
    <property type="match status" value="1"/>
</dbReference>
<keyword evidence="4" id="KW-0804">Transcription</keyword>
<evidence type="ECO:0000313" key="7">
    <source>
        <dbReference type="Proteomes" id="UP000178776"/>
    </source>
</evidence>
<dbReference type="PANTHER" id="PTHR30419:SF14">
    <property type="entry name" value="LYSR FAMILY TRANSCRIPTIONAL REGULATOR"/>
    <property type="match status" value="1"/>
</dbReference>
<accession>A0A1D9LEH9</accession>
<evidence type="ECO:0000313" key="6">
    <source>
        <dbReference type="EMBL" id="AOZ49677.1"/>
    </source>
</evidence>
<evidence type="ECO:0000256" key="2">
    <source>
        <dbReference type="ARBA" id="ARBA00023015"/>
    </source>
</evidence>
<gene>
    <name evidence="6" type="ORF">BKX93_06470</name>
</gene>
<dbReference type="GO" id="GO:0003677">
    <property type="term" value="F:DNA binding"/>
    <property type="evidence" value="ECO:0007669"/>
    <property type="project" value="UniProtKB-KW"/>
</dbReference>
<protein>
    <submittedName>
        <fullName evidence="6">LysR family transcriptional regulator</fullName>
    </submittedName>
</protein>